<evidence type="ECO:0000313" key="2">
    <source>
        <dbReference type="Proteomes" id="UP001396334"/>
    </source>
</evidence>
<protein>
    <submittedName>
        <fullName evidence="1">Uncharacterized protein</fullName>
    </submittedName>
</protein>
<organism evidence="1 2">
    <name type="scientific">Hibiscus sabdariffa</name>
    <name type="common">roselle</name>
    <dbReference type="NCBI Taxonomy" id="183260"/>
    <lineage>
        <taxon>Eukaryota</taxon>
        <taxon>Viridiplantae</taxon>
        <taxon>Streptophyta</taxon>
        <taxon>Embryophyta</taxon>
        <taxon>Tracheophyta</taxon>
        <taxon>Spermatophyta</taxon>
        <taxon>Magnoliopsida</taxon>
        <taxon>eudicotyledons</taxon>
        <taxon>Gunneridae</taxon>
        <taxon>Pentapetalae</taxon>
        <taxon>rosids</taxon>
        <taxon>malvids</taxon>
        <taxon>Malvales</taxon>
        <taxon>Malvaceae</taxon>
        <taxon>Malvoideae</taxon>
        <taxon>Hibiscus</taxon>
    </lineage>
</organism>
<evidence type="ECO:0000313" key="1">
    <source>
        <dbReference type="EMBL" id="KAK8478737.1"/>
    </source>
</evidence>
<dbReference type="EMBL" id="JBBPBN010001302">
    <property type="protein sequence ID" value="KAK8478737.1"/>
    <property type="molecule type" value="Genomic_DNA"/>
</dbReference>
<reference evidence="1 2" key="1">
    <citation type="journal article" date="2024" name="G3 (Bethesda)">
        <title>Genome assembly of Hibiscus sabdariffa L. provides insights into metabolisms of medicinal natural products.</title>
        <authorList>
            <person name="Kim T."/>
        </authorList>
    </citation>
    <scope>NUCLEOTIDE SEQUENCE [LARGE SCALE GENOMIC DNA]</scope>
    <source>
        <strain evidence="1">TK-2024</strain>
        <tissue evidence="1">Old leaves</tissue>
    </source>
</reference>
<sequence length="129" mass="14734">MFAMISTISNMNANDIKFNGQNYDDWVEYVKLNVGLLGFDSALVLDEPTKPIDTSLEADKKLWENWERSNRLMMSFLKLSIAFNVKPSQPKTGNVREFVAEIKKCTMTNIMDKFVVAALIDDYLIESTP</sequence>
<gene>
    <name evidence="1" type="ORF">V6N11_058029</name>
</gene>
<comment type="caution">
    <text evidence="1">The sequence shown here is derived from an EMBL/GenBank/DDBJ whole genome shotgun (WGS) entry which is preliminary data.</text>
</comment>
<accession>A0ABR1ZED6</accession>
<keyword evidence="2" id="KW-1185">Reference proteome</keyword>
<proteinExistence type="predicted"/>
<dbReference type="Proteomes" id="UP001396334">
    <property type="component" value="Unassembled WGS sequence"/>
</dbReference>
<name>A0ABR1ZED6_9ROSI</name>